<evidence type="ECO:0000313" key="5">
    <source>
        <dbReference type="EMBL" id="GKU86402.1"/>
    </source>
</evidence>
<protein>
    <submittedName>
        <fullName evidence="5">Uncharacterized protein</fullName>
    </submittedName>
</protein>
<feature type="repeat" description="ANK" evidence="1">
    <location>
        <begin position="92"/>
        <end position="124"/>
    </location>
</feature>
<feature type="region of interest" description="Disordered" evidence="3">
    <location>
        <begin position="396"/>
        <end position="422"/>
    </location>
</feature>
<dbReference type="InterPro" id="IPR051616">
    <property type="entry name" value="Cul2-RING_E3_ligase_SR"/>
</dbReference>
<dbReference type="PANTHER" id="PTHR46224">
    <property type="entry name" value="ANKYRIN REPEAT FAMILY PROTEIN"/>
    <property type="match status" value="1"/>
</dbReference>
<keyword evidence="4" id="KW-0732">Signal</keyword>
<feature type="compositionally biased region" description="Polar residues" evidence="3">
    <location>
        <begin position="411"/>
        <end position="422"/>
    </location>
</feature>
<feature type="repeat" description="TPR" evidence="2">
    <location>
        <begin position="349"/>
        <end position="382"/>
    </location>
</feature>
<feature type="compositionally biased region" description="Basic and acidic residues" evidence="3">
    <location>
        <begin position="396"/>
        <end position="407"/>
    </location>
</feature>
<feature type="chain" id="PRO_5043730598" evidence="4">
    <location>
        <begin position="17"/>
        <end position="422"/>
    </location>
</feature>
<dbReference type="PROSITE" id="PS50297">
    <property type="entry name" value="ANK_REP_REGION"/>
    <property type="match status" value="3"/>
</dbReference>
<dbReference type="SMART" id="SM00028">
    <property type="entry name" value="TPR"/>
    <property type="match status" value="2"/>
</dbReference>
<dbReference type="InterPro" id="IPR036770">
    <property type="entry name" value="Ankyrin_rpt-contain_sf"/>
</dbReference>
<dbReference type="InterPro" id="IPR002110">
    <property type="entry name" value="Ankyrin_rpt"/>
</dbReference>
<dbReference type="AlphaFoldDB" id="A0AAV5HKW5"/>
<keyword evidence="1" id="KW-0040">ANK repeat</keyword>
<feature type="repeat" description="ANK" evidence="1">
    <location>
        <begin position="59"/>
        <end position="91"/>
    </location>
</feature>
<sequence length="422" mass="47539">MAAFLYLCGFLCSISAHDFDFLYSGDITALHYAAKNGHRHACKYLVEEVNLNIDVKDDYGRTPLHYACLTKNCVTAAYLLQRGANPNAKTIMWRTPLHHAVEEGPLKLLKLLIYKGAEINALAECGTPLALAVIKGQKDFVKFLLDKDADPNAISDSLSYPLLQSVLVRDFECMELLLKAGADPNLRCTKAMTPLWNAAYQGWVEAIECLLHAGADPNFTCNDGMKPIEIAALKGSRQGVRILFPLTSEIPTIPDWSEDGIFKHVWRAEAEAEKEQKLEENFLLWKSRGTEAFHRKDYFRAIKWYQEAYYCKQDAAVVSNISLCWACLNEGGRALEAAHRCHSLSPKWLKAYYREGAAFMLLKQFDMAAGAFYNAWKMDPANEEIERAFREATEAQKNKLHSEREAIEVEANTNGLHSSSEL</sequence>
<proteinExistence type="predicted"/>
<dbReference type="PROSITE" id="PS50005">
    <property type="entry name" value="TPR"/>
    <property type="match status" value="1"/>
</dbReference>
<feature type="repeat" description="ANK" evidence="1">
    <location>
        <begin position="124"/>
        <end position="156"/>
    </location>
</feature>
<evidence type="ECO:0000256" key="3">
    <source>
        <dbReference type="SAM" id="MobiDB-lite"/>
    </source>
</evidence>
<evidence type="ECO:0000256" key="1">
    <source>
        <dbReference type="PROSITE-ProRule" id="PRU00023"/>
    </source>
</evidence>
<dbReference type="SUPFAM" id="SSF48452">
    <property type="entry name" value="TPR-like"/>
    <property type="match status" value="1"/>
</dbReference>
<organism evidence="5 6">
    <name type="scientific">Rubroshorea leprosula</name>
    <dbReference type="NCBI Taxonomy" id="152421"/>
    <lineage>
        <taxon>Eukaryota</taxon>
        <taxon>Viridiplantae</taxon>
        <taxon>Streptophyta</taxon>
        <taxon>Embryophyta</taxon>
        <taxon>Tracheophyta</taxon>
        <taxon>Spermatophyta</taxon>
        <taxon>Magnoliopsida</taxon>
        <taxon>eudicotyledons</taxon>
        <taxon>Gunneridae</taxon>
        <taxon>Pentapetalae</taxon>
        <taxon>rosids</taxon>
        <taxon>malvids</taxon>
        <taxon>Malvales</taxon>
        <taxon>Dipterocarpaceae</taxon>
        <taxon>Rubroshorea</taxon>
    </lineage>
</organism>
<evidence type="ECO:0000256" key="4">
    <source>
        <dbReference type="SAM" id="SignalP"/>
    </source>
</evidence>
<evidence type="ECO:0000256" key="2">
    <source>
        <dbReference type="PROSITE-ProRule" id="PRU00339"/>
    </source>
</evidence>
<dbReference type="Gene3D" id="1.25.40.20">
    <property type="entry name" value="Ankyrin repeat-containing domain"/>
    <property type="match status" value="1"/>
</dbReference>
<keyword evidence="6" id="KW-1185">Reference proteome</keyword>
<dbReference type="PANTHER" id="PTHR46224:SF67">
    <property type="entry name" value="HSP70-HSP90 ORGANIZING PROTEIN 3-LIKE"/>
    <property type="match status" value="1"/>
</dbReference>
<accession>A0AAV5HKW5</accession>
<keyword evidence="2" id="KW-0802">TPR repeat</keyword>
<dbReference type="Gene3D" id="1.25.40.10">
    <property type="entry name" value="Tetratricopeptide repeat domain"/>
    <property type="match status" value="1"/>
</dbReference>
<feature type="repeat" description="ANK" evidence="1">
    <location>
        <begin position="190"/>
        <end position="222"/>
    </location>
</feature>
<dbReference type="PROSITE" id="PS50088">
    <property type="entry name" value="ANK_REPEAT"/>
    <property type="match status" value="4"/>
</dbReference>
<dbReference type="SMART" id="SM00248">
    <property type="entry name" value="ANK"/>
    <property type="match status" value="7"/>
</dbReference>
<dbReference type="SUPFAM" id="SSF48403">
    <property type="entry name" value="Ankyrin repeat"/>
    <property type="match status" value="1"/>
</dbReference>
<comment type="caution">
    <text evidence="5">The sequence shown here is derived from an EMBL/GenBank/DDBJ whole genome shotgun (WGS) entry which is preliminary data.</text>
</comment>
<dbReference type="PRINTS" id="PR01415">
    <property type="entry name" value="ANKYRIN"/>
</dbReference>
<dbReference type="InterPro" id="IPR011990">
    <property type="entry name" value="TPR-like_helical_dom_sf"/>
</dbReference>
<gene>
    <name evidence="5" type="ORF">SLEP1_g933</name>
</gene>
<dbReference type="InterPro" id="IPR019734">
    <property type="entry name" value="TPR_rpt"/>
</dbReference>
<dbReference type="Proteomes" id="UP001054252">
    <property type="component" value="Unassembled WGS sequence"/>
</dbReference>
<evidence type="ECO:0000313" key="6">
    <source>
        <dbReference type="Proteomes" id="UP001054252"/>
    </source>
</evidence>
<reference evidence="5 6" key="1">
    <citation type="journal article" date="2021" name="Commun. Biol.">
        <title>The genome of Shorea leprosula (Dipterocarpaceae) highlights the ecological relevance of drought in aseasonal tropical rainforests.</title>
        <authorList>
            <person name="Ng K.K.S."/>
            <person name="Kobayashi M.J."/>
            <person name="Fawcett J.A."/>
            <person name="Hatakeyama M."/>
            <person name="Paape T."/>
            <person name="Ng C.H."/>
            <person name="Ang C.C."/>
            <person name="Tnah L.H."/>
            <person name="Lee C.T."/>
            <person name="Nishiyama T."/>
            <person name="Sese J."/>
            <person name="O'Brien M.J."/>
            <person name="Copetti D."/>
            <person name="Mohd Noor M.I."/>
            <person name="Ong R.C."/>
            <person name="Putra M."/>
            <person name="Sireger I.Z."/>
            <person name="Indrioko S."/>
            <person name="Kosugi Y."/>
            <person name="Izuno A."/>
            <person name="Isagi Y."/>
            <person name="Lee S.L."/>
            <person name="Shimizu K.K."/>
        </authorList>
    </citation>
    <scope>NUCLEOTIDE SEQUENCE [LARGE SCALE GENOMIC DNA]</scope>
    <source>
        <strain evidence="5">214</strain>
    </source>
</reference>
<feature type="signal peptide" evidence="4">
    <location>
        <begin position="1"/>
        <end position="16"/>
    </location>
</feature>
<dbReference type="EMBL" id="BPVZ01000001">
    <property type="protein sequence ID" value="GKU86402.1"/>
    <property type="molecule type" value="Genomic_DNA"/>
</dbReference>
<name>A0AAV5HKW5_9ROSI</name>
<dbReference type="Pfam" id="PF12796">
    <property type="entry name" value="Ank_2"/>
    <property type="match status" value="3"/>
</dbReference>